<feature type="transmembrane region" description="Helical" evidence="2">
    <location>
        <begin position="2024"/>
        <end position="2047"/>
    </location>
</feature>
<feature type="compositionally biased region" description="Basic and acidic residues" evidence="1">
    <location>
        <begin position="723"/>
        <end position="734"/>
    </location>
</feature>
<protein>
    <submittedName>
        <fullName evidence="3">Uncharacterized protein</fullName>
    </submittedName>
</protein>
<feature type="transmembrane region" description="Helical" evidence="2">
    <location>
        <begin position="1895"/>
        <end position="1917"/>
    </location>
</feature>
<evidence type="ECO:0000313" key="4">
    <source>
        <dbReference type="Proteomes" id="UP001165085"/>
    </source>
</evidence>
<feature type="region of interest" description="Disordered" evidence="1">
    <location>
        <begin position="712"/>
        <end position="740"/>
    </location>
</feature>
<feature type="transmembrane region" description="Helical" evidence="2">
    <location>
        <begin position="1717"/>
        <end position="1739"/>
    </location>
</feature>
<keyword evidence="2" id="KW-0472">Membrane</keyword>
<accession>A0A9W7C1E0</accession>
<comment type="caution">
    <text evidence="3">The sequence shown here is derived from an EMBL/GenBank/DDBJ whole genome shotgun (WGS) entry which is preliminary data.</text>
</comment>
<keyword evidence="2" id="KW-1133">Transmembrane helix</keyword>
<feature type="compositionally biased region" description="Polar residues" evidence="1">
    <location>
        <begin position="2200"/>
        <end position="2210"/>
    </location>
</feature>
<dbReference type="Proteomes" id="UP001165085">
    <property type="component" value="Unassembled WGS sequence"/>
</dbReference>
<evidence type="ECO:0000313" key="3">
    <source>
        <dbReference type="EMBL" id="GMI00207.1"/>
    </source>
</evidence>
<organism evidence="3 4">
    <name type="scientific">Triparma strigata</name>
    <dbReference type="NCBI Taxonomy" id="1606541"/>
    <lineage>
        <taxon>Eukaryota</taxon>
        <taxon>Sar</taxon>
        <taxon>Stramenopiles</taxon>
        <taxon>Ochrophyta</taxon>
        <taxon>Bolidophyceae</taxon>
        <taxon>Parmales</taxon>
        <taxon>Triparmaceae</taxon>
        <taxon>Triparma</taxon>
    </lineage>
</organism>
<proteinExistence type="predicted"/>
<sequence>MSSVEDISNLEALAAMIVETFNEDRRIFTLDTLPLDCRFSTRYFKSVDGPKVTLSMKLKTNIHTSLPRCIEYLTRGEGMRKDCHERTLQNSKNKDVLRYPIKEIQSPMEVSVAQVLACRTSVVRSVSPGCPEGPPVDIETRLKFRLYEDCTTTGETVISFESVEEESSGDGPGDEGEDNNVDVAFSLCGPRRLAKVLGCYKLNQLPDGSTRIVMYLRLKSAKEIGKVVSVISNDLRPTQSSLTPASRQKALKSKFFDEKSTEKTRRTQRRNQKITQEVILLGCAHHVVEMWKYFEDSARIDEVRVNQFIKNIPNSPTLDAKELVLIRSMYKLTEQPKGTQETIFGFEGWTLTKGSLTPGNIKKSERNFIRKGGGDGSEQQQNLDAKTERWGMAKAVVDAAPEKLLAQLSDWNSNENMRKYIDEGETSSRQCVNLPGSRSCLTREYFGMLQKVAIETWFTWAQMLHHDGSLAYIFAFTPKENYERAKKAAEARPERVAVRNKSLLDQFLEDDVDAEKDFEEDEVAKGGSDVKTRNASWARRLSSLVSPTNAMQSSRRESAEDEALYRYTSHLDSLGLASDRMSQFDSDLDHDDSGSGSGDKSQNSASFLRKGKSLGFGTSFGAHFDESTIEKRKLKKGVYLLKKLAPNVTQLTFVCNDDNFAYQTVGDMVKAHQRIAHEVDLEVFNFRAQYFLEREARIKKIEADKLERVNRTTAPLSPLNDTNNEKGKHGEDSFRGPLKLGTPASSSFNDSMNESGSIGEASFRGPLKLGAATTRGGAYKYLDDNSERQDRLGLSWEVKGRRHADKIQLAKEKWRMNHRHIATSASHLSQLQELLWLYIAVTGKELTSRNHKMLTECLALGARKWRRCKSSNPHVQLFEGLNSTMAKADFSRSIVEVDAPPEVVLSCLLHVESNAHITNTKEDSSDKFLFLMEPRRSKLKPGTYDEQILVRVRTAFRKMKTFACRRVYSRPHSPNSDDTQCFILAFESVDATSGDRIDFGYELSAASSRNAAYSGYYRIELLPKGKSSVSRSRVTLVQSQNLNPRGLGTLHQISDKLRIDPVKELEFLRSTLDQSTTIDQEMLHSAVKIVNGDGNDWSVADVAVFDQLERNLCVDVWEGNLLRSTSLAKIEEHVDSPSLSHGEVVVQASVEEVAAWIFMAGTRERRDIYRRSDLYGVKMVDVCDLHYNVREISDQVHIFQHLVRQKGHNFYMSVKRNFRNLRHGVVEIAETDCEDSFVDMKLLKLNRIKTKALYKVTKHASLPNGTPQARIQFWCSHWTDSSSLPSNFSNKRISYELALVSDKFAKVSEIDAASRLNFIDDFVLVPGMQKLTEDEEKLIRDASLMEREFSKNPDIWHFGHRSALSEERMGCNKSHRKFHEHALWGKSTSKVKASVEEVLAFLWDFTSFAFTKEFPQEHERKVVEEVSAHTMIVSKKCDGGLEFLSKMTWKAVDDDNLVIGLEPVEHAGQSQNRRSSISRAMDALPLPHVSVSRGKSKYLDSRPSLRAKEWTLFRLTRLSKTDVKIVTVTKVLMPSQSMVNRGALQREVVYRSILTSVIIRKYFEKLLSWESYDSQEGETLGHIICDTLTTEGDFWGTNHDALLHSIMRDYKGLMELSRLYPWFPKLLVEVTKTRLKGLSMVNTGISRLSNVEATKIGQSLSLSLKARKTAESGLDQWRLNYPALVEFWERHQFAESLFLIVAKHVLRKAIWGLQWRVAIGAVLSFIDILTDIFMIAIYIKEGSMHLAYVNISMISLNLLLQASLVAFQNWKKKKLIPKELFAVFTGMKPAIDAHRVASGTEREPHQRLDPLAELTATKLAEMVAEAIPAAILQSYAYLNDGSGGPAAVASILISSCATAYMSSIISFDFDCDPENRSSYSAFYGYVPDSSQSRSLTFGAMMIYSVCTNLCRVIGSALLSTYSWWLFLGYLLADMFAFFLYKVAMRDLTHWSPAEGGWNVATTFFARFGAKLISDYTGIAQLRHPHELGPIYWLTTVIFTQVFVWIAFGTVTMGLGVKTSFDDTAMMSIIACMNVLFFVGAGTFYFSIKKEYRNTFSSTERGVDFSRKIFLEGGKNHERKMKIFEINRAHWNNLRRPVSRFVRTNWHKWKDAKVEWLTDDLILSLPAEFIPVADRSIVRTNTENRIRRRRSSMGKIVGLEVWNRRESNFLLAGSFTLGSPGPGGGRDDVANGGGGSGSGSAKQRPSLSVLTEESKASCGDGGSSGNRRVKIHVEG</sequence>
<feature type="compositionally biased region" description="Polar residues" evidence="1">
    <location>
        <begin position="712"/>
        <end position="722"/>
    </location>
</feature>
<feature type="transmembrane region" description="Helical" evidence="2">
    <location>
        <begin position="1745"/>
        <end position="1767"/>
    </location>
</feature>
<gene>
    <name evidence="3" type="ORF">TrST_g8614</name>
</gene>
<reference evidence="4" key="1">
    <citation type="journal article" date="2023" name="Commun. Biol.">
        <title>Genome analysis of Parmales, the sister group of diatoms, reveals the evolutionary specialization of diatoms from phago-mixotrophs to photoautotrophs.</title>
        <authorList>
            <person name="Ban H."/>
            <person name="Sato S."/>
            <person name="Yoshikawa S."/>
            <person name="Yamada K."/>
            <person name="Nakamura Y."/>
            <person name="Ichinomiya M."/>
            <person name="Sato N."/>
            <person name="Blanc-Mathieu R."/>
            <person name="Endo H."/>
            <person name="Kuwata A."/>
            <person name="Ogata H."/>
        </authorList>
    </citation>
    <scope>NUCLEOTIDE SEQUENCE [LARGE SCALE GENOMIC DNA]</scope>
    <source>
        <strain evidence="4">NIES 3701</strain>
    </source>
</reference>
<name>A0A9W7C1E0_9STRA</name>
<dbReference type="OrthoDB" id="10394853at2759"/>
<feature type="transmembrane region" description="Helical" evidence="2">
    <location>
        <begin position="1923"/>
        <end position="1940"/>
    </location>
</feature>
<keyword evidence="2" id="KW-0812">Transmembrane</keyword>
<evidence type="ECO:0000256" key="2">
    <source>
        <dbReference type="SAM" id="Phobius"/>
    </source>
</evidence>
<dbReference type="EMBL" id="BRXY01000567">
    <property type="protein sequence ID" value="GMI00207.1"/>
    <property type="molecule type" value="Genomic_DNA"/>
</dbReference>
<feature type="region of interest" description="Disordered" evidence="1">
    <location>
        <begin position="2179"/>
        <end position="2234"/>
    </location>
</feature>
<feature type="region of interest" description="Disordered" evidence="1">
    <location>
        <begin position="161"/>
        <end position="181"/>
    </location>
</feature>
<feature type="region of interest" description="Disordered" evidence="1">
    <location>
        <begin position="585"/>
        <end position="605"/>
    </location>
</feature>
<evidence type="ECO:0000256" key="1">
    <source>
        <dbReference type="SAM" id="MobiDB-lite"/>
    </source>
</evidence>
<feature type="compositionally biased region" description="Acidic residues" evidence="1">
    <location>
        <begin position="162"/>
        <end position="180"/>
    </location>
</feature>
<keyword evidence="4" id="KW-1185">Reference proteome</keyword>
<feature type="transmembrane region" description="Helical" evidence="2">
    <location>
        <begin position="1990"/>
        <end position="2012"/>
    </location>
</feature>